<dbReference type="GO" id="GO:0005509">
    <property type="term" value="F:calcium ion binding"/>
    <property type="evidence" value="ECO:0007669"/>
    <property type="project" value="InterPro"/>
</dbReference>
<comment type="similarity">
    <text evidence="3 7">Belongs to the glycosyl hydrolase 47 family.</text>
</comment>
<dbReference type="InterPro" id="IPR001382">
    <property type="entry name" value="Glyco_hydro_47"/>
</dbReference>
<feature type="region of interest" description="Disordered" evidence="8">
    <location>
        <begin position="384"/>
        <end position="472"/>
    </location>
</feature>
<name>A0A9W4UPA9_9PLEO</name>
<feature type="compositionally biased region" description="Low complexity" evidence="8">
    <location>
        <begin position="71"/>
        <end position="80"/>
    </location>
</feature>
<dbReference type="Gene3D" id="1.50.10.10">
    <property type="match status" value="3"/>
</dbReference>
<evidence type="ECO:0000256" key="5">
    <source>
        <dbReference type="ARBA" id="ARBA00023157"/>
    </source>
</evidence>
<keyword evidence="7" id="KW-0326">Glycosidase</keyword>
<evidence type="ECO:0000256" key="3">
    <source>
        <dbReference type="ARBA" id="ARBA00007658"/>
    </source>
</evidence>
<keyword evidence="6" id="KW-0479">Metal-binding</keyword>
<protein>
    <recommendedName>
        <fullName evidence="7">alpha-1,2-Mannosidase</fullName>
        <ecNumber evidence="7">3.2.1.-</ecNumber>
    </recommendedName>
</protein>
<proteinExistence type="inferred from homology"/>
<dbReference type="GO" id="GO:0005975">
    <property type="term" value="P:carbohydrate metabolic process"/>
    <property type="evidence" value="ECO:0007669"/>
    <property type="project" value="InterPro"/>
</dbReference>
<dbReference type="Proteomes" id="UP001152607">
    <property type="component" value="Unassembled WGS sequence"/>
</dbReference>
<evidence type="ECO:0000256" key="1">
    <source>
        <dbReference type="ARBA" id="ARBA00001913"/>
    </source>
</evidence>
<dbReference type="PRINTS" id="PR00747">
    <property type="entry name" value="GLYHDRLASE47"/>
</dbReference>
<dbReference type="OrthoDB" id="8118055at2759"/>
<keyword evidence="10" id="KW-1185">Reference proteome</keyword>
<keyword evidence="4 7" id="KW-0378">Hydrolase</keyword>
<dbReference type="InterPro" id="IPR012341">
    <property type="entry name" value="6hp_glycosidase-like_sf"/>
</dbReference>
<comment type="caution">
    <text evidence="9">The sequence shown here is derived from an EMBL/GenBank/DDBJ whole genome shotgun (WGS) entry which is preliminary data.</text>
</comment>
<evidence type="ECO:0000313" key="10">
    <source>
        <dbReference type="Proteomes" id="UP001152607"/>
    </source>
</evidence>
<dbReference type="EC" id="3.2.1.-" evidence="7"/>
<dbReference type="InterPro" id="IPR036026">
    <property type="entry name" value="Seven-hairpin_glycosidases"/>
</dbReference>
<comment type="pathway">
    <text evidence="2">Protein modification; protein glycosylation.</text>
</comment>
<evidence type="ECO:0000256" key="8">
    <source>
        <dbReference type="SAM" id="MobiDB-lite"/>
    </source>
</evidence>
<gene>
    <name evidence="9" type="ORF">PDIGIT_LOCUS11630</name>
</gene>
<evidence type="ECO:0000313" key="9">
    <source>
        <dbReference type="EMBL" id="CAI6338501.1"/>
    </source>
</evidence>
<keyword evidence="5" id="KW-1015">Disulfide bond</keyword>
<feature type="region of interest" description="Disordered" evidence="8">
    <location>
        <begin position="782"/>
        <end position="820"/>
    </location>
</feature>
<dbReference type="PANTHER" id="PTHR11742:SF103">
    <property type="entry name" value="ENDOPLASMIC RETICULUM MANNOSIDASE MNL2-RELATED"/>
    <property type="match status" value="1"/>
</dbReference>
<dbReference type="InterPro" id="IPR050749">
    <property type="entry name" value="Glycosyl_Hydrolase_47"/>
</dbReference>
<feature type="binding site" evidence="6">
    <location>
        <position position="969"/>
    </location>
    <ligand>
        <name>Ca(2+)</name>
        <dbReference type="ChEBI" id="CHEBI:29108"/>
    </ligand>
</feature>
<feature type="compositionally biased region" description="Basic and acidic residues" evidence="8">
    <location>
        <begin position="792"/>
        <end position="808"/>
    </location>
</feature>
<sequence length="978" mass="109210">MFRYRRYRVFLVFAVFVLFALYKFSSSGASWSDAIERVQQGKGKSDGSLPVPWEPNPKPAQDTNGLELDIPAAKIPQAKQTPPPPVAPVDRPIDTKPGALPSFENGPVVPPVDNIYGTPSPVHWKKKSDHFPVATESFVKLPTGKPKPIPKVQFKFKPESSLQKTDREYKLGVIRSVFKRSWDGYRKFAWLEDELKPQSNTSRNPFAGWGATLVDALDTLWIMGLKDEFDEAAKAVDQIDFTTTTRSDIPLFETTIRYLGGLLAAYDISGKKYKNLLTKAEELAEILLSAFDTPNRMPELYFYWRPDFTAKPHRTSNRAVLAEIGSLSMEFTYLTQLTGKNEYYDAIARITDHLEKYQKETRLPGMWPVYIDISGCKRIDYSVPATKPQQNPLMKDPIKTPSKPPSVPHLMGPHAAPPLSENPDFALDPDSEFAPAPQEDPRKDKNAPMVRPVEGSPAAPGEKLSPGGHKYVPLELPSPLVLKPGDEKLDKTPIKERPLAQGAVAPLNKRQAVQDDEETVLVKPPAPAAFTPTATKDEGENEEATPAATRPVCEEIGFASTSEYSVEEYSLGGMSDSTYEYLPKQYALLGGLVEKYRAMYEASAKTIKENLLFRPMLPDSLDVLIAGKLHVSPVPSDTSISNLDMTLEPHQEHLTCFAGGMFGLGAKLFNRPEDLDIAIKMTEGCIQNYNMTTTGIMPEGFDLIPCDNMKSCDWNETKYWEKLDPRHEIRMQQYKEAMVFYEAEMASASSFYNEQLQAMKTAAPEPAGGVLNKNIAAAVPTPTPGVGVLTENSKRQLDDSEDSHERKMAIGGHLGGGAQPPTKVMPADSEFPPPSPTLPEFPSIFSPRYPASHEEYVQARLEEERLPAGVVSMSSRLYILRPEAIESVWYMYRITGNPYYREAGWKMFEAVNAATTAQYGNSAIDDVTKKTPLLKDEMESFWLAETLKYFYLLFTDESEISLDEWVLNTEAHPFRRPS</sequence>
<comment type="cofactor">
    <cofactor evidence="1 6">
        <name>Ca(2+)</name>
        <dbReference type="ChEBI" id="CHEBI:29108"/>
    </cofactor>
</comment>
<reference evidence="9" key="1">
    <citation type="submission" date="2023-01" db="EMBL/GenBank/DDBJ databases">
        <authorList>
            <person name="Van Ghelder C."/>
            <person name="Rancurel C."/>
        </authorList>
    </citation>
    <scope>NUCLEOTIDE SEQUENCE</scope>
    <source>
        <strain evidence="9">CNCM I-4278</strain>
    </source>
</reference>
<accession>A0A9W4UPA9</accession>
<dbReference type="GO" id="GO:0036503">
    <property type="term" value="P:ERAD pathway"/>
    <property type="evidence" value="ECO:0007669"/>
    <property type="project" value="UniProtKB-ARBA"/>
</dbReference>
<evidence type="ECO:0000256" key="4">
    <source>
        <dbReference type="ARBA" id="ARBA00022801"/>
    </source>
</evidence>
<dbReference type="AlphaFoldDB" id="A0A9W4UPA9"/>
<dbReference type="PANTHER" id="PTHR11742">
    <property type="entry name" value="MANNOSYL-OLIGOSACCHARIDE ALPHA-1,2-MANNOSIDASE-RELATED"/>
    <property type="match status" value="1"/>
</dbReference>
<keyword evidence="6" id="KW-0106">Calcium</keyword>
<dbReference type="Pfam" id="PF01532">
    <property type="entry name" value="Glyco_hydro_47"/>
    <property type="match status" value="1"/>
</dbReference>
<evidence type="ECO:0000256" key="7">
    <source>
        <dbReference type="RuleBase" id="RU361193"/>
    </source>
</evidence>
<evidence type="ECO:0000256" key="6">
    <source>
        <dbReference type="PIRSR" id="PIRSR601382-2"/>
    </source>
</evidence>
<dbReference type="GO" id="GO:0005783">
    <property type="term" value="C:endoplasmic reticulum"/>
    <property type="evidence" value="ECO:0007669"/>
    <property type="project" value="TreeGrafter"/>
</dbReference>
<dbReference type="EMBL" id="CAOQHR010000008">
    <property type="protein sequence ID" value="CAI6338501.1"/>
    <property type="molecule type" value="Genomic_DNA"/>
</dbReference>
<feature type="region of interest" description="Disordered" evidence="8">
    <location>
        <begin position="41"/>
        <end position="104"/>
    </location>
</feature>
<evidence type="ECO:0000256" key="2">
    <source>
        <dbReference type="ARBA" id="ARBA00004922"/>
    </source>
</evidence>
<organism evidence="9 10">
    <name type="scientific">Periconia digitata</name>
    <dbReference type="NCBI Taxonomy" id="1303443"/>
    <lineage>
        <taxon>Eukaryota</taxon>
        <taxon>Fungi</taxon>
        <taxon>Dikarya</taxon>
        <taxon>Ascomycota</taxon>
        <taxon>Pezizomycotina</taxon>
        <taxon>Dothideomycetes</taxon>
        <taxon>Pleosporomycetidae</taxon>
        <taxon>Pleosporales</taxon>
        <taxon>Massarineae</taxon>
        <taxon>Periconiaceae</taxon>
        <taxon>Periconia</taxon>
    </lineage>
</organism>
<dbReference type="GO" id="GO:0016020">
    <property type="term" value="C:membrane"/>
    <property type="evidence" value="ECO:0007669"/>
    <property type="project" value="InterPro"/>
</dbReference>
<feature type="region of interest" description="Disordered" evidence="8">
    <location>
        <begin position="527"/>
        <end position="547"/>
    </location>
</feature>
<dbReference type="SUPFAM" id="SSF48225">
    <property type="entry name" value="Seven-hairpin glycosidases"/>
    <property type="match status" value="1"/>
</dbReference>
<dbReference type="GO" id="GO:0004571">
    <property type="term" value="F:mannosyl-oligosaccharide 1,2-alpha-mannosidase activity"/>
    <property type="evidence" value="ECO:0007669"/>
    <property type="project" value="InterPro"/>
</dbReference>